<proteinExistence type="predicted"/>
<evidence type="ECO:0000313" key="2">
    <source>
        <dbReference type="Proteomes" id="UP000481043"/>
    </source>
</evidence>
<dbReference type="RefSeq" id="WP_163178966.1">
    <property type="nucleotide sequence ID" value="NZ_JAAIWM010000002.1"/>
</dbReference>
<keyword evidence="2" id="KW-1185">Reference proteome</keyword>
<evidence type="ECO:0000313" key="1">
    <source>
        <dbReference type="EMBL" id="NEY71522.1"/>
    </source>
</evidence>
<dbReference type="AlphaFoldDB" id="A0A6M0Q5F6"/>
<reference evidence="1 2" key="1">
    <citation type="submission" date="2020-02" db="EMBL/GenBank/DDBJ databases">
        <title>Bacillus aquiflavi sp. nov., isolated from yellow water of strong flavor Chinese baijiu in Yibin region of China.</title>
        <authorList>
            <person name="Xie J."/>
        </authorList>
    </citation>
    <scope>NUCLEOTIDE SEQUENCE [LARGE SCALE GENOMIC DNA]</scope>
    <source>
        <strain evidence="1 2">SA4</strain>
    </source>
</reference>
<gene>
    <name evidence="1" type="ORF">G4D63_07160</name>
</gene>
<evidence type="ECO:0008006" key="3">
    <source>
        <dbReference type="Google" id="ProtNLM"/>
    </source>
</evidence>
<sequence>MNKNVEIYRTGQGVPVDGEYRCQSGQRLRLNGKEDFPVCPISGSDTTWTREKVDID</sequence>
<dbReference type="Proteomes" id="UP000481043">
    <property type="component" value="Unassembled WGS sequence"/>
</dbReference>
<dbReference type="EMBL" id="JAAIWM010000002">
    <property type="protein sequence ID" value="NEY71522.1"/>
    <property type="molecule type" value="Genomic_DNA"/>
</dbReference>
<accession>A0A6M0Q5F6</accession>
<organism evidence="1 2">
    <name type="scientific">Bacillus mesophilus</name>
    <dbReference type="NCBI Taxonomy" id="1808955"/>
    <lineage>
        <taxon>Bacteria</taxon>
        <taxon>Bacillati</taxon>
        <taxon>Bacillota</taxon>
        <taxon>Bacilli</taxon>
        <taxon>Bacillales</taxon>
        <taxon>Bacillaceae</taxon>
        <taxon>Bacillus</taxon>
    </lineage>
</organism>
<name>A0A6M0Q5F6_9BACI</name>
<protein>
    <recommendedName>
        <fullName evidence="3">YjzC family protein</fullName>
    </recommendedName>
</protein>
<comment type="caution">
    <text evidence="1">The sequence shown here is derived from an EMBL/GenBank/DDBJ whole genome shotgun (WGS) entry which is preliminary data.</text>
</comment>